<reference evidence="4" key="1">
    <citation type="submission" date="2022-03" db="EMBL/GenBank/DDBJ databases">
        <authorList>
            <person name="Martin C."/>
        </authorList>
    </citation>
    <scope>NUCLEOTIDE SEQUENCE</scope>
</reference>
<comment type="caution">
    <text evidence="4">The sequence shown here is derived from an EMBL/GenBank/DDBJ whole genome shotgun (WGS) entry which is preliminary data.</text>
</comment>
<gene>
    <name evidence="4" type="ORF">OFUS_LOCUS447</name>
</gene>
<keyword evidence="5" id="KW-1185">Reference proteome</keyword>
<dbReference type="PANTHER" id="PTHR21292">
    <property type="entry name" value="EXOCYST COMPLEX COMPONENT SEC6-RELATED"/>
    <property type="match status" value="1"/>
</dbReference>
<evidence type="ECO:0000256" key="2">
    <source>
        <dbReference type="ARBA" id="ARBA00022448"/>
    </source>
</evidence>
<sequence>MNVSTAADLDRMEVNAKVQAARHVAKMLQRPDQLEKVDQYRRRVVRKKAAVEAMLKTAVQSQLDGVITGLNQLHTSLKDVKDIQTSLVEVDEIYQTTSEYGARLTKIRDENSRHSQLAAAVENMKHIFTVPEMVRKTEELIDDGKLLYAHKGLADLEQSRDDLLYELYKQPTKSPTDVNTVKHYFGEVERLSDLLAKQLSLILQRTLMTVRREPQIIVSCLRIIEREELKDEGHLKRQEQTGFLPPHRPKRWKKKCFDTFKGSVQSRIEGNQFEDRSSDKMWLVRHLEMTRQIVLEDLQVVKSLCTPVFPPHYDILDKYVQLYHDGLAEHLSDLIQQGLEGNEVVSLLNWLNTYTSKELMKHPSLNVDTSKLSPLLSEDTVKQLEVQYLQQIRANFKEWMANSLRSDIKDWHRDTPPEADGDGYFNTALPVILFQMIEQNIQVAATISRDLVNKVLNLCVQEMDTFARTYKAEVHSYKEKHFQDRSQPQFFINYMIANINNCRSMIEFTQQLKQRHSKEDLDESEGRDGFVAMAETFNRIARERCGYLLEEVFMDLEPHVQSLLTRQWLQSSNAIDTINITLEDYCQDFVHLKPQYFEMMLYDAQSKVLCEYLKALLGRKVTFKNYEERKMAAEKICREADQLNSLFGRLSPNFSREAPFDVLPMLAEVIKLKDTSMMSLELSSIIEKYPDLRQEQVVNLLSIRGDVGRGDARQLVQESLGEEDPNRPRPKGIFSALVTT</sequence>
<dbReference type="InterPro" id="IPR010326">
    <property type="entry name" value="EXOC3/Sec6"/>
</dbReference>
<evidence type="ECO:0000256" key="3">
    <source>
        <dbReference type="ARBA" id="ARBA00022483"/>
    </source>
</evidence>
<dbReference type="Pfam" id="PF06046">
    <property type="entry name" value="Sec6"/>
    <property type="match status" value="1"/>
</dbReference>
<dbReference type="OrthoDB" id="10047020at2759"/>
<dbReference type="InterPro" id="IPR042532">
    <property type="entry name" value="EXOC3/Sec6_C"/>
</dbReference>
<dbReference type="GO" id="GO:0051601">
    <property type="term" value="P:exocyst localization"/>
    <property type="evidence" value="ECO:0007669"/>
    <property type="project" value="TreeGrafter"/>
</dbReference>
<evidence type="ECO:0000313" key="4">
    <source>
        <dbReference type="EMBL" id="CAH1772731.1"/>
    </source>
</evidence>
<accession>A0A8J1UV51</accession>
<dbReference type="GO" id="GO:0000145">
    <property type="term" value="C:exocyst"/>
    <property type="evidence" value="ECO:0007669"/>
    <property type="project" value="InterPro"/>
</dbReference>
<dbReference type="PANTHER" id="PTHR21292:SF1">
    <property type="entry name" value="EXOCYST COMPLEX COMPONENT 3"/>
    <property type="match status" value="1"/>
</dbReference>
<keyword evidence="2" id="KW-0813">Transport</keyword>
<dbReference type="EMBL" id="CAIIXF020000001">
    <property type="protein sequence ID" value="CAH1772731.1"/>
    <property type="molecule type" value="Genomic_DNA"/>
</dbReference>
<keyword evidence="3" id="KW-0268">Exocytosis</keyword>
<comment type="similarity">
    <text evidence="1">Belongs to the SEC6 family.</text>
</comment>
<name>A0A8J1UV51_OWEFU</name>
<dbReference type="Gene3D" id="1.10.357.50">
    <property type="match status" value="1"/>
</dbReference>
<dbReference type="FunFam" id="1.10.357.70:FF:000001">
    <property type="entry name" value="Exocyst complex component 3"/>
    <property type="match status" value="1"/>
</dbReference>
<evidence type="ECO:0000256" key="1">
    <source>
        <dbReference type="ARBA" id="ARBA00009447"/>
    </source>
</evidence>
<dbReference type="Gene3D" id="1.10.357.70">
    <property type="entry name" value="Exocyst complex component Sec6, C-terminal domain"/>
    <property type="match status" value="1"/>
</dbReference>
<dbReference type="Proteomes" id="UP000749559">
    <property type="component" value="Unassembled WGS sequence"/>
</dbReference>
<dbReference type="AlphaFoldDB" id="A0A8J1UV51"/>
<evidence type="ECO:0000313" key="5">
    <source>
        <dbReference type="Proteomes" id="UP000749559"/>
    </source>
</evidence>
<proteinExistence type="inferred from homology"/>
<protein>
    <submittedName>
        <fullName evidence="4">Uncharacterized protein</fullName>
    </submittedName>
</protein>
<dbReference type="GO" id="GO:0000149">
    <property type="term" value="F:SNARE binding"/>
    <property type="evidence" value="ECO:0007669"/>
    <property type="project" value="TreeGrafter"/>
</dbReference>
<dbReference type="GO" id="GO:0006887">
    <property type="term" value="P:exocytosis"/>
    <property type="evidence" value="ECO:0007669"/>
    <property type="project" value="UniProtKB-KW"/>
</dbReference>
<organism evidence="4 5">
    <name type="scientific">Owenia fusiformis</name>
    <name type="common">Polychaete worm</name>
    <dbReference type="NCBI Taxonomy" id="6347"/>
    <lineage>
        <taxon>Eukaryota</taxon>
        <taxon>Metazoa</taxon>
        <taxon>Spiralia</taxon>
        <taxon>Lophotrochozoa</taxon>
        <taxon>Annelida</taxon>
        <taxon>Polychaeta</taxon>
        <taxon>Sedentaria</taxon>
        <taxon>Canalipalpata</taxon>
        <taxon>Sabellida</taxon>
        <taxon>Oweniida</taxon>
        <taxon>Oweniidae</taxon>
        <taxon>Owenia</taxon>
    </lineage>
</organism>